<dbReference type="InterPro" id="IPR003489">
    <property type="entry name" value="RHF/RaiA"/>
</dbReference>
<dbReference type="STRING" id="1801677.A2365_00425"/>
<dbReference type="InterPro" id="IPR036567">
    <property type="entry name" value="RHF-like"/>
</dbReference>
<dbReference type="EMBL" id="MHMM01000010">
    <property type="protein sequence ID" value="OGZ27121.1"/>
    <property type="molecule type" value="Genomic_DNA"/>
</dbReference>
<dbReference type="AlphaFoldDB" id="A0A1G2EP28"/>
<proteinExistence type="predicted"/>
<protein>
    <recommendedName>
        <fullName evidence="3">Ribosomal subunit interface protein</fullName>
    </recommendedName>
</protein>
<dbReference type="Gene3D" id="3.30.160.100">
    <property type="entry name" value="Ribosome hibernation promotion factor-like"/>
    <property type="match status" value="1"/>
</dbReference>
<dbReference type="Proteomes" id="UP000177740">
    <property type="component" value="Unassembled WGS sequence"/>
</dbReference>
<dbReference type="SUPFAM" id="SSF69754">
    <property type="entry name" value="Ribosome binding protein Y (YfiA homologue)"/>
    <property type="match status" value="1"/>
</dbReference>
<evidence type="ECO:0008006" key="3">
    <source>
        <dbReference type="Google" id="ProtNLM"/>
    </source>
</evidence>
<sequence length="130" mass="15285">MIKVEIYAKNIKLTEELKKYILEKTDHLQKFIPKDKEILVAIEVSKTTNHHKKGDVFYAEYQIDLPGKSLRATATREDLESAVLEAKSEAEREIKGFKEKNEAVRDRRNRFFKKILSISPLARFKRNKHL</sequence>
<organism evidence="1 2">
    <name type="scientific">Candidatus Nealsonbacteria bacterium RIFOXYB1_FULL_40_15</name>
    <dbReference type="NCBI Taxonomy" id="1801677"/>
    <lineage>
        <taxon>Bacteria</taxon>
        <taxon>Candidatus Nealsoniibacteriota</taxon>
    </lineage>
</organism>
<accession>A0A1G2EP28</accession>
<comment type="caution">
    <text evidence="1">The sequence shown here is derived from an EMBL/GenBank/DDBJ whole genome shotgun (WGS) entry which is preliminary data.</text>
</comment>
<reference evidence="1 2" key="1">
    <citation type="journal article" date="2016" name="Nat. Commun.">
        <title>Thousands of microbial genomes shed light on interconnected biogeochemical processes in an aquifer system.</title>
        <authorList>
            <person name="Anantharaman K."/>
            <person name="Brown C.T."/>
            <person name="Hug L.A."/>
            <person name="Sharon I."/>
            <person name="Castelle C.J."/>
            <person name="Probst A.J."/>
            <person name="Thomas B.C."/>
            <person name="Singh A."/>
            <person name="Wilkins M.J."/>
            <person name="Karaoz U."/>
            <person name="Brodie E.L."/>
            <person name="Williams K.H."/>
            <person name="Hubbard S.S."/>
            <person name="Banfield J.F."/>
        </authorList>
    </citation>
    <scope>NUCLEOTIDE SEQUENCE [LARGE SCALE GENOMIC DNA]</scope>
</reference>
<evidence type="ECO:0000313" key="1">
    <source>
        <dbReference type="EMBL" id="OGZ27121.1"/>
    </source>
</evidence>
<name>A0A1G2EP28_9BACT</name>
<gene>
    <name evidence="1" type="ORF">A2365_00425</name>
</gene>
<dbReference type="Pfam" id="PF02482">
    <property type="entry name" value="Ribosomal_S30AE"/>
    <property type="match status" value="1"/>
</dbReference>
<evidence type="ECO:0000313" key="2">
    <source>
        <dbReference type="Proteomes" id="UP000177740"/>
    </source>
</evidence>